<gene>
    <name evidence="1" type="ORF">TeGR_g9981</name>
</gene>
<name>A0ABQ6MRL7_9STRA</name>
<dbReference type="Proteomes" id="UP001165060">
    <property type="component" value="Unassembled WGS sequence"/>
</dbReference>
<protein>
    <submittedName>
        <fullName evidence="1">Uncharacterized protein</fullName>
    </submittedName>
</protein>
<comment type="caution">
    <text evidence="1">The sequence shown here is derived from an EMBL/GenBank/DDBJ whole genome shotgun (WGS) entry which is preliminary data.</text>
</comment>
<sequence>FEEYMKQKKAEEEAKK</sequence>
<accession>A0ABQ6MRL7</accession>
<dbReference type="EMBL" id="BRYB01000512">
    <property type="protein sequence ID" value="GMI31520.1"/>
    <property type="molecule type" value="Genomic_DNA"/>
</dbReference>
<evidence type="ECO:0000313" key="1">
    <source>
        <dbReference type="EMBL" id="GMI31520.1"/>
    </source>
</evidence>
<feature type="non-terminal residue" evidence="1">
    <location>
        <position position="1"/>
    </location>
</feature>
<reference evidence="1 2" key="1">
    <citation type="journal article" date="2023" name="Commun. Biol.">
        <title>Genome analysis of Parmales, the sister group of diatoms, reveals the evolutionary specialization of diatoms from phago-mixotrophs to photoautotrophs.</title>
        <authorList>
            <person name="Ban H."/>
            <person name="Sato S."/>
            <person name="Yoshikawa S."/>
            <person name="Yamada K."/>
            <person name="Nakamura Y."/>
            <person name="Ichinomiya M."/>
            <person name="Sato N."/>
            <person name="Blanc-Mathieu R."/>
            <person name="Endo H."/>
            <person name="Kuwata A."/>
            <person name="Ogata H."/>
        </authorList>
    </citation>
    <scope>NUCLEOTIDE SEQUENCE [LARGE SCALE GENOMIC DNA]</scope>
</reference>
<keyword evidence="2" id="KW-1185">Reference proteome</keyword>
<organism evidence="1 2">
    <name type="scientific">Tetraparma gracilis</name>
    <dbReference type="NCBI Taxonomy" id="2962635"/>
    <lineage>
        <taxon>Eukaryota</taxon>
        <taxon>Sar</taxon>
        <taxon>Stramenopiles</taxon>
        <taxon>Ochrophyta</taxon>
        <taxon>Bolidophyceae</taxon>
        <taxon>Parmales</taxon>
        <taxon>Triparmaceae</taxon>
        <taxon>Tetraparma</taxon>
    </lineage>
</organism>
<evidence type="ECO:0000313" key="2">
    <source>
        <dbReference type="Proteomes" id="UP001165060"/>
    </source>
</evidence>
<proteinExistence type="predicted"/>